<feature type="repeat" description="PPR" evidence="3">
    <location>
        <begin position="307"/>
        <end position="337"/>
    </location>
</feature>
<dbReference type="InterPro" id="IPR046848">
    <property type="entry name" value="E_motif"/>
</dbReference>
<dbReference type="Pfam" id="PF20430">
    <property type="entry name" value="Eplus_motif"/>
    <property type="match status" value="1"/>
</dbReference>
<evidence type="ECO:0000256" key="2">
    <source>
        <dbReference type="ARBA" id="ARBA00022737"/>
    </source>
</evidence>
<sequence>MLACVGSHPPTDPSHLSNTLPKCRTLRDTNQLHARFITAGLLRSPPAAAGLILRLCSSPDPPLRLLARRIFFSSIPIHSRDNPFLWNAIIKSSTDPPAAALSFVLMLAAGITADRFSVSLVLKASYKDPSLPIGLQVHAVVLKSNLAAELYLHNCLIGFYSRCGHCELARRVFDRMPQRDSVSWNSMIHGYAMNGRKDAAIDLFRSMEDRDRNLVTWNTIISCYTTCSGGIDDARELFEQMPERDLVSWNLMIDGYVKLGRMEKAALLFEIMPEKDVISWANLITGYMEAGQINLARQLFDEMPERDLITWNIMLAGYVKNGSFAEALNLFHNMRTQANLAPDATTIATVLSAISELGRIRDGIAVHEYIKRNHFPLHGKLGVALIDMYAKCGQLEDALLVFEASGNTVDHWNAIIGGLAIHGYGELALELFHAMDNLLPKPDDITFIGVLNACSHAGLVDEGLKCFEIMKNVCKLEPKVQHYGCMVDILGRAGRLEDAWKMIEEMPMLPNDIIWRSLLSACRNHGDLIMGQRVAEASIQGGFCDSSSYVLLSNIYASTLSWDNVNRVRMIMRQRDMRKIPGCSWIELGGVVHEFVVGDISHPMTTEIYSLLEFVRLQLVV</sequence>
<dbReference type="Proteomes" id="UP001552299">
    <property type="component" value="Unassembled WGS sequence"/>
</dbReference>
<comment type="similarity">
    <text evidence="1">Belongs to the PPR family. PCMP-H subfamily.</text>
</comment>
<dbReference type="Pfam" id="PF01535">
    <property type="entry name" value="PPR"/>
    <property type="match status" value="8"/>
</dbReference>
<dbReference type="EMBL" id="JANQDX010000013">
    <property type="protein sequence ID" value="KAL0913848.1"/>
    <property type="molecule type" value="Genomic_DNA"/>
</dbReference>
<organism evidence="5 6">
    <name type="scientific">Dendrobium thyrsiflorum</name>
    <name type="common">Pinecone-like raceme dendrobium</name>
    <name type="synonym">Orchid</name>
    <dbReference type="NCBI Taxonomy" id="117978"/>
    <lineage>
        <taxon>Eukaryota</taxon>
        <taxon>Viridiplantae</taxon>
        <taxon>Streptophyta</taxon>
        <taxon>Embryophyta</taxon>
        <taxon>Tracheophyta</taxon>
        <taxon>Spermatophyta</taxon>
        <taxon>Magnoliopsida</taxon>
        <taxon>Liliopsida</taxon>
        <taxon>Asparagales</taxon>
        <taxon>Orchidaceae</taxon>
        <taxon>Epidendroideae</taxon>
        <taxon>Malaxideae</taxon>
        <taxon>Dendrobiinae</taxon>
        <taxon>Dendrobium</taxon>
    </lineage>
</organism>
<dbReference type="NCBIfam" id="TIGR00756">
    <property type="entry name" value="PPR"/>
    <property type="match status" value="6"/>
</dbReference>
<keyword evidence="2" id="KW-0677">Repeat</keyword>
<feature type="region of interest" description="Disordered" evidence="4">
    <location>
        <begin position="1"/>
        <end position="20"/>
    </location>
</feature>
<dbReference type="InterPro" id="IPR002885">
    <property type="entry name" value="PPR_rpt"/>
</dbReference>
<evidence type="ECO:0000256" key="4">
    <source>
        <dbReference type="SAM" id="MobiDB-lite"/>
    </source>
</evidence>
<feature type="repeat" description="PPR" evidence="3">
    <location>
        <begin position="180"/>
        <end position="214"/>
    </location>
</feature>
<dbReference type="InterPro" id="IPR046849">
    <property type="entry name" value="E2_motif"/>
</dbReference>
<evidence type="ECO:0000313" key="5">
    <source>
        <dbReference type="EMBL" id="KAL0913848.1"/>
    </source>
</evidence>
<dbReference type="SUPFAM" id="SSF48452">
    <property type="entry name" value="TPR-like"/>
    <property type="match status" value="1"/>
</dbReference>
<evidence type="ECO:0000256" key="1">
    <source>
        <dbReference type="ARBA" id="ARBA00006643"/>
    </source>
</evidence>
<dbReference type="FunFam" id="1.25.40.10:FF:000333">
    <property type="entry name" value="Pentatricopeptide repeat-containing protein"/>
    <property type="match status" value="1"/>
</dbReference>
<gene>
    <name evidence="5" type="ORF">M5K25_017339</name>
</gene>
<name>A0ABD0UM05_DENTH</name>
<dbReference type="InterPro" id="IPR011990">
    <property type="entry name" value="TPR-like_helical_dom_sf"/>
</dbReference>
<accession>A0ABD0UM05</accession>
<dbReference type="Gene3D" id="1.25.40.10">
    <property type="entry name" value="Tetratricopeptide repeat domain"/>
    <property type="match status" value="3"/>
</dbReference>
<reference evidence="5 6" key="1">
    <citation type="journal article" date="2024" name="Plant Biotechnol. J.">
        <title>Dendrobium thyrsiflorum genome and its molecular insights into genes involved in important horticultural traits.</title>
        <authorList>
            <person name="Chen B."/>
            <person name="Wang J.Y."/>
            <person name="Zheng P.J."/>
            <person name="Li K.L."/>
            <person name="Liang Y.M."/>
            <person name="Chen X.F."/>
            <person name="Zhang C."/>
            <person name="Zhao X."/>
            <person name="He X."/>
            <person name="Zhang G.Q."/>
            <person name="Liu Z.J."/>
            <person name="Xu Q."/>
        </authorList>
    </citation>
    <scope>NUCLEOTIDE SEQUENCE [LARGE SCALE GENOMIC DNA]</scope>
    <source>
        <strain evidence="5">GZMU011</strain>
    </source>
</reference>
<feature type="repeat" description="PPR" evidence="3">
    <location>
        <begin position="245"/>
        <end position="279"/>
    </location>
</feature>
<dbReference type="PROSITE" id="PS51375">
    <property type="entry name" value="PPR"/>
    <property type="match status" value="3"/>
</dbReference>
<dbReference type="PANTHER" id="PTHR47926:SF456">
    <property type="entry name" value="PENTATRICOPEPTIDE REPEAT-CONTAINING PROTEIN ELI1, CHLOROPLASTIC"/>
    <property type="match status" value="1"/>
</dbReference>
<dbReference type="AlphaFoldDB" id="A0ABD0UM05"/>
<dbReference type="Pfam" id="PF13041">
    <property type="entry name" value="PPR_2"/>
    <property type="match status" value="1"/>
</dbReference>
<evidence type="ECO:0000313" key="6">
    <source>
        <dbReference type="Proteomes" id="UP001552299"/>
    </source>
</evidence>
<dbReference type="FunFam" id="1.25.40.10:FF:000184">
    <property type="entry name" value="Pentatricopeptide repeat-containing protein, chloroplastic"/>
    <property type="match status" value="1"/>
</dbReference>
<keyword evidence="6" id="KW-1185">Reference proteome</keyword>
<dbReference type="Pfam" id="PF20431">
    <property type="entry name" value="E_motif"/>
    <property type="match status" value="1"/>
</dbReference>
<dbReference type="PANTHER" id="PTHR47926">
    <property type="entry name" value="PENTATRICOPEPTIDE REPEAT-CONTAINING PROTEIN"/>
    <property type="match status" value="1"/>
</dbReference>
<evidence type="ECO:0008006" key="7">
    <source>
        <dbReference type="Google" id="ProtNLM"/>
    </source>
</evidence>
<proteinExistence type="inferred from homology"/>
<dbReference type="InterPro" id="IPR046960">
    <property type="entry name" value="PPR_At4g14850-like_plant"/>
</dbReference>
<evidence type="ECO:0000256" key="3">
    <source>
        <dbReference type="PROSITE-ProRule" id="PRU00708"/>
    </source>
</evidence>
<dbReference type="FunFam" id="1.25.40.10:FF:000285">
    <property type="entry name" value="Pentatricopeptide repeat-containing protein, chloroplastic"/>
    <property type="match status" value="1"/>
</dbReference>
<comment type="caution">
    <text evidence="5">The sequence shown here is derived from an EMBL/GenBank/DDBJ whole genome shotgun (WGS) entry which is preliminary data.</text>
</comment>
<protein>
    <recommendedName>
        <fullName evidence="7">Chlororespiratory reduction 4</fullName>
    </recommendedName>
</protein>